<dbReference type="GO" id="GO:0003735">
    <property type="term" value="F:structural constituent of ribosome"/>
    <property type="evidence" value="ECO:0007669"/>
    <property type="project" value="InterPro"/>
</dbReference>
<comment type="caution">
    <text evidence="3">The sequence shown here is derived from an EMBL/GenBank/DDBJ whole genome shotgun (WGS) entry which is preliminary data.</text>
</comment>
<evidence type="ECO:0000256" key="2">
    <source>
        <dbReference type="ARBA" id="ARBA00023274"/>
    </source>
</evidence>
<dbReference type="AlphaFoldDB" id="A0A8X6YCV8"/>
<keyword evidence="1 3" id="KW-0689">Ribosomal protein</keyword>
<dbReference type="GO" id="GO:0006412">
    <property type="term" value="P:translation"/>
    <property type="evidence" value="ECO:0007669"/>
    <property type="project" value="InterPro"/>
</dbReference>
<keyword evidence="2" id="KW-0687">Ribonucleoprotein</keyword>
<evidence type="ECO:0000313" key="3">
    <source>
        <dbReference type="EMBL" id="GFY70510.1"/>
    </source>
</evidence>
<proteinExistence type="predicted"/>
<sequence>MAIGKNKGLIKGGKKGVKKKVVDPFTRKDWYDVKAPAMFSVRNIGKTLVNRTQGTSSENDVNIPFFIITN</sequence>
<protein>
    <submittedName>
        <fullName evidence="3">40S ribosomal protein S3a</fullName>
    </submittedName>
</protein>
<gene>
    <name evidence="3" type="ORF">TNIN_212511</name>
</gene>
<evidence type="ECO:0000313" key="4">
    <source>
        <dbReference type="Proteomes" id="UP000886998"/>
    </source>
</evidence>
<dbReference type="Pfam" id="PF01015">
    <property type="entry name" value="Ribosomal_S3Ae"/>
    <property type="match status" value="1"/>
</dbReference>
<evidence type="ECO:0000256" key="1">
    <source>
        <dbReference type="ARBA" id="ARBA00022980"/>
    </source>
</evidence>
<dbReference type="InterPro" id="IPR001593">
    <property type="entry name" value="Ribosomal_eS1"/>
</dbReference>
<organism evidence="3 4">
    <name type="scientific">Trichonephila inaurata madagascariensis</name>
    <dbReference type="NCBI Taxonomy" id="2747483"/>
    <lineage>
        <taxon>Eukaryota</taxon>
        <taxon>Metazoa</taxon>
        <taxon>Ecdysozoa</taxon>
        <taxon>Arthropoda</taxon>
        <taxon>Chelicerata</taxon>
        <taxon>Arachnida</taxon>
        <taxon>Araneae</taxon>
        <taxon>Araneomorphae</taxon>
        <taxon>Entelegynae</taxon>
        <taxon>Araneoidea</taxon>
        <taxon>Nephilidae</taxon>
        <taxon>Trichonephila</taxon>
        <taxon>Trichonephila inaurata</taxon>
    </lineage>
</organism>
<dbReference type="GO" id="GO:1990904">
    <property type="term" value="C:ribonucleoprotein complex"/>
    <property type="evidence" value="ECO:0007669"/>
    <property type="project" value="UniProtKB-KW"/>
</dbReference>
<accession>A0A8X6YCV8</accession>
<keyword evidence="4" id="KW-1185">Reference proteome</keyword>
<reference evidence="3" key="1">
    <citation type="submission" date="2020-08" db="EMBL/GenBank/DDBJ databases">
        <title>Multicomponent nature underlies the extraordinary mechanical properties of spider dragline silk.</title>
        <authorList>
            <person name="Kono N."/>
            <person name="Nakamura H."/>
            <person name="Mori M."/>
            <person name="Yoshida Y."/>
            <person name="Ohtoshi R."/>
            <person name="Malay A.D."/>
            <person name="Moran D.A.P."/>
            <person name="Tomita M."/>
            <person name="Numata K."/>
            <person name="Arakawa K."/>
        </authorList>
    </citation>
    <scope>NUCLEOTIDE SEQUENCE</scope>
</reference>
<dbReference type="Proteomes" id="UP000886998">
    <property type="component" value="Unassembled WGS sequence"/>
</dbReference>
<dbReference type="OrthoDB" id="8122489at2759"/>
<dbReference type="GO" id="GO:0005840">
    <property type="term" value="C:ribosome"/>
    <property type="evidence" value="ECO:0007669"/>
    <property type="project" value="UniProtKB-KW"/>
</dbReference>
<name>A0A8X6YCV8_9ARAC</name>
<dbReference type="EMBL" id="BMAV01018313">
    <property type="protein sequence ID" value="GFY70510.1"/>
    <property type="molecule type" value="Genomic_DNA"/>
</dbReference>